<dbReference type="PANTHER" id="PTHR30558">
    <property type="entry name" value="EXBD MEMBRANE COMPONENT OF PMF-DRIVEN MACROMOLECULE IMPORT SYSTEM"/>
    <property type="match status" value="1"/>
</dbReference>
<dbReference type="InterPro" id="IPR014168">
    <property type="entry name" value="Tol-Pal_TolR"/>
</dbReference>
<dbReference type="InterPro" id="IPR003400">
    <property type="entry name" value="ExbD"/>
</dbReference>
<comment type="subcellular location">
    <subcellularLocation>
        <location evidence="1">Cell membrane</location>
        <topology evidence="1">Single-pass membrane protein</topology>
    </subcellularLocation>
</comment>
<dbReference type="Gene3D" id="3.30.420.270">
    <property type="match status" value="1"/>
</dbReference>
<dbReference type="Pfam" id="PF02472">
    <property type="entry name" value="ExbD"/>
    <property type="match status" value="1"/>
</dbReference>
<dbReference type="NCBIfam" id="TIGR02801">
    <property type="entry name" value="tolR"/>
    <property type="match status" value="1"/>
</dbReference>
<dbReference type="AlphaFoldDB" id="A0A382WL55"/>
<dbReference type="GO" id="GO:0022857">
    <property type="term" value="F:transmembrane transporter activity"/>
    <property type="evidence" value="ECO:0007669"/>
    <property type="project" value="InterPro"/>
</dbReference>
<reference evidence="10" key="1">
    <citation type="submission" date="2018-05" db="EMBL/GenBank/DDBJ databases">
        <authorList>
            <person name="Lanie J.A."/>
            <person name="Ng W.-L."/>
            <person name="Kazmierczak K.M."/>
            <person name="Andrzejewski T.M."/>
            <person name="Davidsen T.M."/>
            <person name="Wayne K.J."/>
            <person name="Tettelin H."/>
            <person name="Glass J.I."/>
            <person name="Rusch D."/>
            <person name="Podicherti R."/>
            <person name="Tsui H.-C.T."/>
            <person name="Winkler M.E."/>
        </authorList>
    </citation>
    <scope>NUCLEOTIDE SEQUENCE</scope>
</reference>
<evidence type="ECO:0000256" key="9">
    <source>
        <dbReference type="SAM" id="Phobius"/>
    </source>
</evidence>
<evidence type="ECO:0008006" key="11">
    <source>
        <dbReference type="Google" id="ProtNLM"/>
    </source>
</evidence>
<dbReference type="PANTHER" id="PTHR30558:SF7">
    <property type="entry name" value="TOL-PAL SYSTEM PROTEIN TOLR"/>
    <property type="match status" value="1"/>
</dbReference>
<proteinExistence type="predicted"/>
<evidence type="ECO:0000313" key="10">
    <source>
        <dbReference type="EMBL" id="SVD58811.1"/>
    </source>
</evidence>
<evidence type="ECO:0000256" key="6">
    <source>
        <dbReference type="ARBA" id="ARBA00022989"/>
    </source>
</evidence>
<keyword evidence="3" id="KW-0997">Cell inner membrane</keyword>
<keyword evidence="4" id="KW-0132">Cell division</keyword>
<dbReference type="GO" id="GO:0051301">
    <property type="term" value="P:cell division"/>
    <property type="evidence" value="ECO:0007669"/>
    <property type="project" value="UniProtKB-KW"/>
</dbReference>
<keyword evidence="7 9" id="KW-0472">Membrane</keyword>
<accession>A0A382WL55</accession>
<evidence type="ECO:0000256" key="5">
    <source>
        <dbReference type="ARBA" id="ARBA00022692"/>
    </source>
</evidence>
<name>A0A382WL55_9ZZZZ</name>
<evidence type="ECO:0000256" key="7">
    <source>
        <dbReference type="ARBA" id="ARBA00023136"/>
    </source>
</evidence>
<keyword evidence="8" id="KW-0131">Cell cycle</keyword>
<dbReference type="GO" id="GO:0005886">
    <property type="term" value="C:plasma membrane"/>
    <property type="evidence" value="ECO:0007669"/>
    <property type="project" value="UniProtKB-SubCell"/>
</dbReference>
<protein>
    <recommendedName>
        <fullName evidence="11">Protein TolR</fullName>
    </recommendedName>
</protein>
<keyword evidence="2" id="KW-1003">Cell membrane</keyword>
<keyword evidence="5 9" id="KW-0812">Transmembrane</keyword>
<dbReference type="EMBL" id="UINC01160263">
    <property type="protein sequence ID" value="SVD58811.1"/>
    <property type="molecule type" value="Genomic_DNA"/>
</dbReference>
<evidence type="ECO:0000256" key="2">
    <source>
        <dbReference type="ARBA" id="ARBA00022475"/>
    </source>
</evidence>
<sequence>MVNEHSGTKLKRRYEPMASINVTPFVDVMLVLLVVFMVTAPLLTVGVKVDLPSVESNIIQGNDEPLTVSINGAGQIYLQEGLILLQELVPKLQAITGENPEARIFVRGDKEINYGLVMEIMGAINSAGFDKVALVTKMPV</sequence>
<gene>
    <name evidence="10" type="ORF">METZ01_LOCUS411665</name>
</gene>
<feature type="non-terminal residue" evidence="10">
    <location>
        <position position="140"/>
    </location>
</feature>
<evidence type="ECO:0000256" key="1">
    <source>
        <dbReference type="ARBA" id="ARBA00004162"/>
    </source>
</evidence>
<evidence type="ECO:0000256" key="3">
    <source>
        <dbReference type="ARBA" id="ARBA00022519"/>
    </source>
</evidence>
<evidence type="ECO:0000256" key="4">
    <source>
        <dbReference type="ARBA" id="ARBA00022618"/>
    </source>
</evidence>
<keyword evidence="6 9" id="KW-1133">Transmembrane helix</keyword>
<feature type="transmembrane region" description="Helical" evidence="9">
    <location>
        <begin position="20"/>
        <end position="43"/>
    </location>
</feature>
<organism evidence="10">
    <name type="scientific">marine metagenome</name>
    <dbReference type="NCBI Taxonomy" id="408172"/>
    <lineage>
        <taxon>unclassified sequences</taxon>
        <taxon>metagenomes</taxon>
        <taxon>ecological metagenomes</taxon>
    </lineage>
</organism>
<dbReference type="GO" id="GO:0015031">
    <property type="term" value="P:protein transport"/>
    <property type="evidence" value="ECO:0007669"/>
    <property type="project" value="InterPro"/>
</dbReference>
<evidence type="ECO:0000256" key="8">
    <source>
        <dbReference type="ARBA" id="ARBA00023306"/>
    </source>
</evidence>